<feature type="binding site" evidence="7">
    <location>
        <position position="212"/>
    </location>
    <ligand>
        <name>ATP</name>
        <dbReference type="ChEBI" id="CHEBI:30616"/>
    </ligand>
</feature>
<feature type="binding site" evidence="7">
    <location>
        <position position="151"/>
    </location>
    <ligand>
        <name>ATP</name>
        <dbReference type="ChEBI" id="CHEBI:30616"/>
    </ligand>
</feature>
<reference evidence="10" key="1">
    <citation type="submission" date="2020-07" db="EMBL/GenBank/DDBJ databases">
        <authorList>
            <person name="Nieuwenhuis M."/>
            <person name="Van De Peppel L.J.J."/>
        </authorList>
    </citation>
    <scope>NUCLEOTIDE SEQUENCE</scope>
    <source>
        <strain evidence="10">AP01</strain>
        <tissue evidence="10">Mycelium</tissue>
    </source>
</reference>
<feature type="region of interest" description="Disordered" evidence="8">
    <location>
        <begin position="325"/>
        <end position="363"/>
    </location>
</feature>
<keyword evidence="11" id="KW-1185">Reference proteome</keyword>
<dbReference type="Pfam" id="PF13589">
    <property type="entry name" value="HATPase_c_3"/>
    <property type="match status" value="1"/>
</dbReference>
<proteinExistence type="inferred from homology"/>
<gene>
    <name evidence="10" type="primary">SWO1</name>
    <name evidence="10" type="ORF">DXG03_001126</name>
</gene>
<dbReference type="GO" id="GO:0005737">
    <property type="term" value="C:cytoplasm"/>
    <property type="evidence" value="ECO:0007669"/>
    <property type="project" value="UniProtKB-SubCell"/>
</dbReference>
<feature type="region of interest" description="Disordered" evidence="8">
    <location>
        <begin position="777"/>
        <end position="805"/>
    </location>
</feature>
<evidence type="ECO:0000256" key="2">
    <source>
        <dbReference type="ARBA" id="ARBA00008239"/>
    </source>
</evidence>
<dbReference type="GO" id="GO:0005524">
    <property type="term" value="F:ATP binding"/>
    <property type="evidence" value="ECO:0007669"/>
    <property type="project" value="UniProtKB-KW"/>
</dbReference>
<keyword evidence="4 7" id="KW-0547">Nucleotide-binding</keyword>
<dbReference type="EMBL" id="JABCKV010000012">
    <property type="protein sequence ID" value="KAG5647171.1"/>
    <property type="molecule type" value="Genomic_DNA"/>
</dbReference>
<dbReference type="FunFam" id="1.20.120.790:FF:000001">
    <property type="entry name" value="Heat shock protein 90 alpha"/>
    <property type="match status" value="1"/>
</dbReference>
<dbReference type="FunFam" id="3.30.565.10:FF:000001">
    <property type="entry name" value="Heat shock protein HSP 90-alpha"/>
    <property type="match status" value="1"/>
</dbReference>
<evidence type="ECO:0000313" key="10">
    <source>
        <dbReference type="EMBL" id="KAG5647171.1"/>
    </source>
</evidence>
<dbReference type="Proteomes" id="UP000775547">
    <property type="component" value="Unassembled WGS sequence"/>
</dbReference>
<feature type="compositionally biased region" description="Low complexity" evidence="8">
    <location>
        <begin position="786"/>
        <end position="805"/>
    </location>
</feature>
<feature type="domain" description="Histidine kinase/HSP90-like ATPase" evidence="9">
    <location>
        <begin position="140"/>
        <end position="295"/>
    </location>
</feature>
<evidence type="ECO:0000259" key="9">
    <source>
        <dbReference type="SMART" id="SM00387"/>
    </source>
</evidence>
<evidence type="ECO:0000256" key="5">
    <source>
        <dbReference type="ARBA" id="ARBA00022840"/>
    </source>
</evidence>
<dbReference type="InterPro" id="IPR037196">
    <property type="entry name" value="HSP90_C"/>
</dbReference>
<dbReference type="CDD" id="cd16927">
    <property type="entry name" value="HATPase_Hsp90-like"/>
    <property type="match status" value="1"/>
</dbReference>
<dbReference type="PANTHER" id="PTHR11528">
    <property type="entry name" value="HEAT SHOCK PROTEIN 90 FAMILY MEMBER"/>
    <property type="match status" value="1"/>
</dbReference>
<dbReference type="InterPro" id="IPR003594">
    <property type="entry name" value="HATPase_dom"/>
</dbReference>
<dbReference type="Gene3D" id="3.30.565.10">
    <property type="entry name" value="Histidine kinase-like ATPase, C-terminal domain"/>
    <property type="match status" value="1"/>
</dbReference>
<evidence type="ECO:0000256" key="3">
    <source>
        <dbReference type="ARBA" id="ARBA00022490"/>
    </source>
</evidence>
<feature type="compositionally biased region" description="Acidic residues" evidence="8">
    <location>
        <begin position="325"/>
        <end position="346"/>
    </location>
</feature>
<dbReference type="SUPFAM" id="SSF54211">
    <property type="entry name" value="Ribosomal protein S5 domain 2-like"/>
    <property type="match status" value="1"/>
</dbReference>
<feature type="binding site" evidence="7">
    <location>
        <begin position="233"/>
        <end position="238"/>
    </location>
    <ligand>
        <name>ATP</name>
        <dbReference type="ChEBI" id="CHEBI:30616"/>
    </ligand>
</feature>
<dbReference type="SMART" id="SM00387">
    <property type="entry name" value="HATPase_c"/>
    <property type="match status" value="1"/>
</dbReference>
<dbReference type="InterPro" id="IPR001404">
    <property type="entry name" value="Hsp90_fam"/>
</dbReference>
<evidence type="ECO:0000256" key="1">
    <source>
        <dbReference type="ARBA" id="ARBA00004496"/>
    </source>
</evidence>
<dbReference type="SUPFAM" id="SSF110942">
    <property type="entry name" value="HSP90 C-terminal domain"/>
    <property type="match status" value="1"/>
</dbReference>
<accession>A0A9P7KCR1</accession>
<feature type="binding site" evidence="7">
    <location>
        <begin position="213"/>
        <end position="214"/>
    </location>
    <ligand>
        <name>ATP</name>
        <dbReference type="ChEBI" id="CHEBI:30616"/>
    </ligand>
</feature>
<dbReference type="InterPro" id="IPR019805">
    <property type="entry name" value="Heat_shock_protein_90_CS"/>
</dbReference>
<dbReference type="InterPro" id="IPR020575">
    <property type="entry name" value="Hsp90_N"/>
</dbReference>
<dbReference type="HAMAP" id="MF_00505">
    <property type="entry name" value="HSP90"/>
    <property type="match status" value="1"/>
</dbReference>
<evidence type="ECO:0000256" key="7">
    <source>
        <dbReference type="PIRSR" id="PIRSR002583-1"/>
    </source>
</evidence>
<keyword evidence="3" id="KW-0963">Cytoplasm</keyword>
<comment type="subcellular location">
    <subcellularLocation>
        <location evidence="1">Cytoplasm</location>
    </subcellularLocation>
</comment>
<keyword evidence="6" id="KW-0143">Chaperone</keyword>
<evidence type="ECO:0000256" key="8">
    <source>
        <dbReference type="SAM" id="MobiDB-lite"/>
    </source>
</evidence>
<evidence type="ECO:0000256" key="6">
    <source>
        <dbReference type="ARBA" id="ARBA00023186"/>
    </source>
</evidence>
<sequence>MHNPGRIYSRPEATFVFTIPGPRDADGRKDFYVFNFDARPTMCQLHLLQPPFSSVEDFHRNRKSEQLVRMKPEPDFKAEEVTEHLDCGYYKPTKSKSYVYNFAFIDNEYIVVIQMATESFGFQAEISQLLDLIINTFYSNKEIFLRELISNGSDALDKIRYASLTDPTALDSEKELYIRIVPDKENKILSLRDSGVGMTKADMVNNLGTIAKSGTKGFMEALSSGADISMIGQFGVGFYSAYLVAERVQVISKHNDDEQYIWESAAGGTFTITPDTVNPDLGRGTEIRLYLKEDQLEYLEEKKIKEIVKKHSEFISYPIQLAEVEDEEVEEEDGDKPKIEEDEDEDDKPKDKKTKKVKENETSNEVLNKTKPIWTRNPNDITTEEYAAFYKSLTNDWEDHLAVKHFSVEGQLEFKAILYIPKRAPFDLFESKKKRNNIKLYVRRVFIMDDCEDLIPEYLNFVKGIVDSEDLPLNISRETLQQNKILKVIRKNIVKKSLDLLSEIAEDKDNFAKFYEAFGKNLKLGVHEDAQNRSKLAEFLRFFSTKSTEEQVSLKDYITRMPEVQKSIYYLTGESLAATRDSPFLEVLKKKGFEVLLLVDPIDEYAVTQLKEFEGKKLVCVSKEGLELEETDEEKAAREAEVEAFAELTTVIKDALGDKVEKVVISNRIVDSPCVLVTGQFGWSSNMERIMKAQALRDSSMSSYMASKKTLELNPANAIIKELKRKVAEDKADKSVRDLTYLLFETALLTSGFVLDEPTSFAKRINRMIALGLDVDEDEDEETEAVAEAPAPAEAASTSAMEEID</sequence>
<dbReference type="Gene3D" id="3.30.230.80">
    <property type="match status" value="1"/>
</dbReference>
<name>A0A9P7KCR1_9AGAR</name>
<dbReference type="NCBIfam" id="NF003555">
    <property type="entry name" value="PRK05218.1"/>
    <property type="match status" value="1"/>
</dbReference>
<dbReference type="SUPFAM" id="SSF55874">
    <property type="entry name" value="ATPase domain of HSP90 chaperone/DNA topoisomerase II/histidine kinase"/>
    <property type="match status" value="1"/>
</dbReference>
<feature type="binding site" evidence="7">
    <location>
        <position position="198"/>
    </location>
    <ligand>
        <name>ATP</name>
        <dbReference type="ChEBI" id="CHEBI:30616"/>
    </ligand>
</feature>
<comment type="caution">
    <text evidence="10">The sequence shown here is derived from an EMBL/GenBank/DDBJ whole genome shotgun (WGS) entry which is preliminary data.</text>
</comment>
<protein>
    <submittedName>
        <fullName evidence="10">Heat shock protein 90</fullName>
    </submittedName>
</protein>
<feature type="binding site" evidence="7">
    <location>
        <position position="193"/>
    </location>
    <ligand>
        <name>ATP</name>
        <dbReference type="ChEBI" id="CHEBI:30616"/>
    </ligand>
</feature>
<feature type="binding site" evidence="7">
    <location>
        <position position="477"/>
    </location>
    <ligand>
        <name>ATP</name>
        <dbReference type="ChEBI" id="CHEBI:30616"/>
    </ligand>
</feature>
<keyword evidence="10" id="KW-0346">Stress response</keyword>
<dbReference type="PRINTS" id="PR00775">
    <property type="entry name" value="HEATSHOCK90"/>
</dbReference>
<dbReference type="Pfam" id="PF00183">
    <property type="entry name" value="HSP90"/>
    <property type="match status" value="1"/>
</dbReference>
<keyword evidence="5 7" id="KW-0067">ATP-binding</keyword>
<evidence type="ECO:0000313" key="11">
    <source>
        <dbReference type="Proteomes" id="UP000775547"/>
    </source>
</evidence>
<dbReference type="PROSITE" id="PS00298">
    <property type="entry name" value="HSP90"/>
    <property type="match status" value="1"/>
</dbReference>
<dbReference type="GO" id="GO:0140662">
    <property type="term" value="F:ATP-dependent protein folding chaperone"/>
    <property type="evidence" value="ECO:0007669"/>
    <property type="project" value="InterPro"/>
</dbReference>
<feature type="binding site" evidence="7">
    <location>
        <position position="206"/>
    </location>
    <ligand>
        <name>ATP</name>
        <dbReference type="ChEBI" id="CHEBI:30616"/>
    </ligand>
</feature>
<dbReference type="InterPro" id="IPR020568">
    <property type="entry name" value="Ribosomal_Su5_D2-typ_SF"/>
</dbReference>
<dbReference type="GO" id="GO:0051082">
    <property type="term" value="F:unfolded protein binding"/>
    <property type="evidence" value="ECO:0007669"/>
    <property type="project" value="InterPro"/>
</dbReference>
<dbReference type="FunFam" id="3.40.50.11260:FF:000001">
    <property type="entry name" value="Heat shock protein 90 alpha"/>
    <property type="match status" value="1"/>
</dbReference>
<dbReference type="OrthoDB" id="28737at2759"/>
<dbReference type="PIRSF" id="PIRSF002583">
    <property type="entry name" value="Hsp90"/>
    <property type="match status" value="1"/>
</dbReference>
<dbReference type="InterPro" id="IPR036890">
    <property type="entry name" value="HATPase_C_sf"/>
</dbReference>
<feature type="binding site" evidence="7">
    <location>
        <position position="285"/>
    </location>
    <ligand>
        <name>ATP</name>
        <dbReference type="ChEBI" id="CHEBI:30616"/>
    </ligand>
</feature>
<dbReference type="AlphaFoldDB" id="A0A9P7KCR1"/>
<dbReference type="Gene3D" id="3.40.50.11260">
    <property type="match status" value="1"/>
</dbReference>
<dbReference type="Gene3D" id="1.20.120.790">
    <property type="entry name" value="Heat shock protein 90, C-terminal domain"/>
    <property type="match status" value="1"/>
</dbReference>
<dbReference type="GO" id="GO:0016887">
    <property type="term" value="F:ATP hydrolysis activity"/>
    <property type="evidence" value="ECO:0007669"/>
    <property type="project" value="InterPro"/>
</dbReference>
<comment type="similarity">
    <text evidence="2">Belongs to the heat shock protein 90 family.</text>
</comment>
<reference evidence="10" key="2">
    <citation type="submission" date="2021-10" db="EMBL/GenBank/DDBJ databases">
        <title>Phylogenomics reveals ancestral predisposition of the termite-cultivated fungus Termitomyces towards a domesticated lifestyle.</title>
        <authorList>
            <person name="Auxier B."/>
            <person name="Grum-Grzhimaylo A."/>
            <person name="Cardenas M.E."/>
            <person name="Lodge J.D."/>
            <person name="Laessoe T."/>
            <person name="Pedersen O."/>
            <person name="Smith M.E."/>
            <person name="Kuyper T.W."/>
            <person name="Franco-Molano E.A."/>
            <person name="Baroni T.J."/>
            <person name="Aanen D.K."/>
        </authorList>
    </citation>
    <scope>NUCLEOTIDE SEQUENCE</scope>
    <source>
        <strain evidence="10">AP01</strain>
        <tissue evidence="10">Mycelium</tissue>
    </source>
</reference>
<feature type="binding site" evidence="7">
    <location>
        <position position="147"/>
    </location>
    <ligand>
        <name>ATP</name>
        <dbReference type="ChEBI" id="CHEBI:30616"/>
    </ligand>
</feature>
<organism evidence="10 11">
    <name type="scientific">Asterophora parasitica</name>
    <dbReference type="NCBI Taxonomy" id="117018"/>
    <lineage>
        <taxon>Eukaryota</taxon>
        <taxon>Fungi</taxon>
        <taxon>Dikarya</taxon>
        <taxon>Basidiomycota</taxon>
        <taxon>Agaricomycotina</taxon>
        <taxon>Agaricomycetes</taxon>
        <taxon>Agaricomycetidae</taxon>
        <taxon>Agaricales</taxon>
        <taxon>Tricholomatineae</taxon>
        <taxon>Lyophyllaceae</taxon>
        <taxon>Asterophora</taxon>
    </lineage>
</organism>
<dbReference type="FunFam" id="3.30.230.80:FF:000001">
    <property type="entry name" value="Heat shock protein 90 alpha"/>
    <property type="match status" value="1"/>
</dbReference>
<evidence type="ECO:0000256" key="4">
    <source>
        <dbReference type="ARBA" id="ARBA00022741"/>
    </source>
</evidence>